<comment type="caution">
    <text evidence="2">The sequence shown here is derived from an EMBL/GenBank/DDBJ whole genome shotgun (WGS) entry which is preliminary data.</text>
</comment>
<feature type="compositionally biased region" description="Pro residues" evidence="1">
    <location>
        <begin position="67"/>
        <end position="78"/>
    </location>
</feature>
<feature type="region of interest" description="Disordered" evidence="1">
    <location>
        <begin position="310"/>
        <end position="379"/>
    </location>
</feature>
<feature type="region of interest" description="Disordered" evidence="1">
    <location>
        <begin position="261"/>
        <end position="283"/>
    </location>
</feature>
<keyword evidence="3" id="KW-1185">Reference proteome</keyword>
<evidence type="ECO:0000313" key="3">
    <source>
        <dbReference type="Proteomes" id="UP001163828"/>
    </source>
</evidence>
<evidence type="ECO:0000256" key="1">
    <source>
        <dbReference type="SAM" id="MobiDB-lite"/>
    </source>
</evidence>
<feature type="region of interest" description="Disordered" evidence="1">
    <location>
        <begin position="28"/>
        <end position="81"/>
    </location>
</feature>
<feature type="compositionally biased region" description="Polar residues" evidence="1">
    <location>
        <begin position="38"/>
        <end position="47"/>
    </location>
</feature>
<gene>
    <name evidence="2" type="ORF">F5050DRAFT_1807481</name>
</gene>
<dbReference type="Proteomes" id="UP001163828">
    <property type="component" value="Unassembled WGS sequence"/>
</dbReference>
<feature type="compositionally biased region" description="Basic and acidic residues" evidence="1">
    <location>
        <begin position="267"/>
        <end position="283"/>
    </location>
</feature>
<dbReference type="EMBL" id="MU790603">
    <property type="protein sequence ID" value="KAJ3996723.1"/>
    <property type="molecule type" value="Genomic_DNA"/>
</dbReference>
<feature type="compositionally biased region" description="Basic residues" evidence="1">
    <location>
        <begin position="366"/>
        <end position="379"/>
    </location>
</feature>
<sequence>MPPKNIKQKLGSVIEPQKVDQDLVLGTTSNIDLGDHPSPSTMSILDQSTRDNEVSGSADIKKVVARQPPPRPHSPTEPVPQWLVMLPKSRISPQQWNLDQPSFTTITTKKEVRSQQIDYLNKRFQAIQEWVKDNPNADEPAEEEFAIEEDKEYPPDNNEENVEIWTLYEPLCAIENVLGEHTIDNEGLNISTSAKPSTRHVYPNGKTFDKMLNDPRFVNIPGSTRNIGDKLEWADRVVGQMMRAHSMRDGQSLSVWHKQGITFDDEGNPHHRETPTDREELRQHSRQLEEGNHNVPHPRTTQGTLVAARNHYPSDSSSSNSSSDSFDGYRPPNEGRRGRTPWLESESSESDNQFTEDRGARYSSPSHKHKDKKRKRKAQQARALLDALANKGHDEYNCRLQSHLITGIR</sequence>
<proteinExistence type="predicted"/>
<protein>
    <submittedName>
        <fullName evidence="2">Uncharacterized protein</fullName>
    </submittedName>
</protein>
<evidence type="ECO:0000313" key="2">
    <source>
        <dbReference type="EMBL" id="KAJ3996723.1"/>
    </source>
</evidence>
<organism evidence="2 3">
    <name type="scientific">Lentinula boryana</name>
    <dbReference type="NCBI Taxonomy" id="40481"/>
    <lineage>
        <taxon>Eukaryota</taxon>
        <taxon>Fungi</taxon>
        <taxon>Dikarya</taxon>
        <taxon>Basidiomycota</taxon>
        <taxon>Agaricomycotina</taxon>
        <taxon>Agaricomycetes</taxon>
        <taxon>Agaricomycetidae</taxon>
        <taxon>Agaricales</taxon>
        <taxon>Marasmiineae</taxon>
        <taxon>Omphalotaceae</taxon>
        <taxon>Lentinula</taxon>
    </lineage>
</organism>
<name>A0ABQ8QE32_9AGAR</name>
<feature type="compositionally biased region" description="Low complexity" evidence="1">
    <location>
        <begin position="314"/>
        <end position="325"/>
    </location>
</feature>
<accession>A0ABQ8QE32</accession>
<reference evidence="2" key="1">
    <citation type="submission" date="2022-08" db="EMBL/GenBank/DDBJ databases">
        <authorList>
            <consortium name="DOE Joint Genome Institute"/>
            <person name="Min B."/>
            <person name="Riley R."/>
            <person name="Sierra-Patev S."/>
            <person name="Naranjo-Ortiz M."/>
            <person name="Looney B."/>
            <person name="Konkel Z."/>
            <person name="Slot J.C."/>
            <person name="Sakamoto Y."/>
            <person name="Steenwyk J.L."/>
            <person name="Rokas A."/>
            <person name="Carro J."/>
            <person name="Camarero S."/>
            <person name="Ferreira P."/>
            <person name="Molpeceres G."/>
            <person name="Ruiz-Duenas F.J."/>
            <person name="Serrano A."/>
            <person name="Henrissat B."/>
            <person name="Drula E."/>
            <person name="Hughes K.W."/>
            <person name="Mata J.L."/>
            <person name="Ishikawa N.K."/>
            <person name="Vargas-Isla R."/>
            <person name="Ushijima S."/>
            <person name="Smith C.A."/>
            <person name="Ahrendt S."/>
            <person name="Andreopoulos W."/>
            <person name="He G."/>
            <person name="Labutti K."/>
            <person name="Lipzen A."/>
            <person name="Ng V."/>
            <person name="Sandor L."/>
            <person name="Barry K."/>
            <person name="Martinez A.T."/>
            <person name="Xiao Y."/>
            <person name="Gibbons J.G."/>
            <person name="Terashima K."/>
            <person name="Hibbett D.S."/>
            <person name="Grigoriev I.V."/>
        </authorList>
    </citation>
    <scope>NUCLEOTIDE SEQUENCE</scope>
    <source>
        <strain evidence="2">TFB10827</strain>
    </source>
</reference>